<dbReference type="EMBL" id="OCNK01000003">
    <property type="protein sequence ID" value="SOE01130.1"/>
    <property type="molecule type" value="Genomic_DNA"/>
</dbReference>
<dbReference type="Pfam" id="PF13732">
    <property type="entry name" value="DrrA1-3_C"/>
    <property type="match status" value="1"/>
</dbReference>
<keyword evidence="4" id="KW-0547">Nucleotide-binding</keyword>
<dbReference type="GO" id="GO:1900753">
    <property type="term" value="P:doxorubicin transport"/>
    <property type="evidence" value="ECO:0007669"/>
    <property type="project" value="InterPro"/>
</dbReference>
<comment type="similarity">
    <text evidence="9">Belongs to the ABC transporter superfamily. Drug exporter-1 (DrugE1) (TC 3.A.1.105) family.</text>
</comment>
<dbReference type="GO" id="GO:0005886">
    <property type="term" value="C:plasma membrane"/>
    <property type="evidence" value="ECO:0007669"/>
    <property type="project" value="UniProtKB-SubCell"/>
</dbReference>
<evidence type="ECO:0000256" key="5">
    <source>
        <dbReference type="ARBA" id="ARBA00022840"/>
    </source>
</evidence>
<name>A0A286H014_9ACTN</name>
<dbReference type="PROSITE" id="PS00211">
    <property type="entry name" value="ABC_TRANSPORTER_1"/>
    <property type="match status" value="1"/>
</dbReference>
<protein>
    <submittedName>
        <fullName evidence="11">ABC-2 type transport system ATP-binding protein</fullName>
    </submittedName>
</protein>
<dbReference type="InterPro" id="IPR005894">
    <property type="entry name" value="DrrA"/>
</dbReference>
<dbReference type="SMART" id="SM00382">
    <property type="entry name" value="AAA"/>
    <property type="match status" value="1"/>
</dbReference>
<evidence type="ECO:0000256" key="3">
    <source>
        <dbReference type="ARBA" id="ARBA00022475"/>
    </source>
</evidence>
<evidence type="ECO:0000259" key="10">
    <source>
        <dbReference type="PROSITE" id="PS50893"/>
    </source>
</evidence>
<evidence type="ECO:0000256" key="1">
    <source>
        <dbReference type="ARBA" id="ARBA00004413"/>
    </source>
</evidence>
<dbReference type="SUPFAM" id="SSF52540">
    <property type="entry name" value="P-loop containing nucleoside triphosphate hydrolases"/>
    <property type="match status" value="1"/>
</dbReference>
<evidence type="ECO:0000256" key="8">
    <source>
        <dbReference type="ARBA" id="ARBA00023251"/>
    </source>
</evidence>
<sequence length="327" mass="34828">MIHARGLARTFRKKKQEVHAVVGVDLDVEAGEIVGFLGPNGAGKTTTLRMLTTLLEPTAGTATVAGCDLITDPVGVRRRIGYVSQSGSTAPEARAGEEVVDHARLYGMSTAEATERGKQLFRELDLDGLWERQPKTMSGGQRRRLDIAVGLIHIPELVFLDEPTTGLDPQARANLWQHISSLREQRGTTVFLTTHYLDEADALCDRILVIDHGAIVAEGTPDQLKSQVGGDVLTVTAADSAQMAGIARLMGMLPGAEAPQLVEDRVIGRVPHGGAALVELVRGLDREGLAVSGIESRRPSLDDVFLGLTGRSLRDAGAAEPAAEVAV</sequence>
<reference evidence="12" key="1">
    <citation type="submission" date="2017-09" db="EMBL/GenBank/DDBJ databases">
        <authorList>
            <person name="Varghese N."/>
            <person name="Submissions S."/>
        </authorList>
    </citation>
    <scope>NUCLEOTIDE SEQUENCE [LARGE SCALE GENOMIC DNA]</scope>
    <source>
        <strain evidence="12">DSM 44270</strain>
    </source>
</reference>
<dbReference type="InterPro" id="IPR025302">
    <property type="entry name" value="DrrA1/2-like_C"/>
</dbReference>
<evidence type="ECO:0000313" key="11">
    <source>
        <dbReference type="EMBL" id="SOE01130.1"/>
    </source>
</evidence>
<dbReference type="PANTHER" id="PTHR42711:SF19">
    <property type="entry name" value="DOXORUBICIN RESISTANCE ATP-BINDING PROTEIN DRRA"/>
    <property type="match status" value="1"/>
</dbReference>
<dbReference type="GO" id="GO:0043215">
    <property type="term" value="P:daunorubicin transport"/>
    <property type="evidence" value="ECO:0007669"/>
    <property type="project" value="InterPro"/>
</dbReference>
<dbReference type="OrthoDB" id="9804819at2"/>
<dbReference type="AlphaFoldDB" id="A0A286H014"/>
<dbReference type="PROSITE" id="PS50893">
    <property type="entry name" value="ABC_TRANSPORTER_2"/>
    <property type="match status" value="1"/>
</dbReference>
<dbReference type="GO" id="GO:0016887">
    <property type="term" value="F:ATP hydrolysis activity"/>
    <property type="evidence" value="ECO:0007669"/>
    <property type="project" value="InterPro"/>
</dbReference>
<evidence type="ECO:0000256" key="4">
    <source>
        <dbReference type="ARBA" id="ARBA00022741"/>
    </source>
</evidence>
<dbReference type="InterPro" id="IPR003439">
    <property type="entry name" value="ABC_transporter-like_ATP-bd"/>
</dbReference>
<feature type="domain" description="ABC transporter" evidence="10">
    <location>
        <begin position="2"/>
        <end position="237"/>
    </location>
</feature>
<dbReference type="PANTHER" id="PTHR42711">
    <property type="entry name" value="ABC TRANSPORTER ATP-BINDING PROTEIN"/>
    <property type="match status" value="1"/>
</dbReference>
<comment type="subcellular location">
    <subcellularLocation>
        <location evidence="1">Cell membrane</location>
        <topology evidence="1">Peripheral membrane protein</topology>
        <orientation evidence="1">Cytoplasmic side</orientation>
    </subcellularLocation>
</comment>
<dbReference type="RefSeq" id="WP_097184643.1">
    <property type="nucleotide sequence ID" value="NZ_OCNK01000003.1"/>
</dbReference>
<organism evidence="11 12">
    <name type="scientific">Blastococcus haudaquaticus</name>
    <dbReference type="NCBI Taxonomy" id="1938745"/>
    <lineage>
        <taxon>Bacteria</taxon>
        <taxon>Bacillati</taxon>
        <taxon>Actinomycetota</taxon>
        <taxon>Actinomycetes</taxon>
        <taxon>Geodermatophilales</taxon>
        <taxon>Geodermatophilaceae</taxon>
        <taxon>Blastococcus</taxon>
    </lineage>
</organism>
<accession>A0A286H014</accession>
<evidence type="ECO:0000256" key="6">
    <source>
        <dbReference type="ARBA" id="ARBA00022967"/>
    </source>
</evidence>
<evidence type="ECO:0000313" key="12">
    <source>
        <dbReference type="Proteomes" id="UP000219482"/>
    </source>
</evidence>
<keyword evidence="5 11" id="KW-0067">ATP-binding</keyword>
<keyword evidence="6" id="KW-1278">Translocase</keyword>
<dbReference type="InterPro" id="IPR003593">
    <property type="entry name" value="AAA+_ATPase"/>
</dbReference>
<dbReference type="InterPro" id="IPR027417">
    <property type="entry name" value="P-loop_NTPase"/>
</dbReference>
<proteinExistence type="inferred from homology"/>
<dbReference type="NCBIfam" id="TIGR01188">
    <property type="entry name" value="drrA"/>
    <property type="match status" value="1"/>
</dbReference>
<dbReference type="GO" id="GO:0046677">
    <property type="term" value="P:response to antibiotic"/>
    <property type="evidence" value="ECO:0007669"/>
    <property type="project" value="UniProtKB-KW"/>
</dbReference>
<evidence type="ECO:0000256" key="9">
    <source>
        <dbReference type="ARBA" id="ARBA00049985"/>
    </source>
</evidence>
<dbReference type="Gene3D" id="3.40.50.300">
    <property type="entry name" value="P-loop containing nucleotide triphosphate hydrolases"/>
    <property type="match status" value="1"/>
</dbReference>
<dbReference type="GO" id="GO:0005524">
    <property type="term" value="F:ATP binding"/>
    <property type="evidence" value="ECO:0007669"/>
    <property type="project" value="UniProtKB-KW"/>
</dbReference>
<keyword evidence="8" id="KW-0046">Antibiotic resistance</keyword>
<keyword evidence="12" id="KW-1185">Reference proteome</keyword>
<evidence type="ECO:0000256" key="2">
    <source>
        <dbReference type="ARBA" id="ARBA00022448"/>
    </source>
</evidence>
<evidence type="ECO:0000256" key="7">
    <source>
        <dbReference type="ARBA" id="ARBA00023136"/>
    </source>
</evidence>
<keyword evidence="7" id="KW-0472">Membrane</keyword>
<keyword evidence="3" id="KW-1003">Cell membrane</keyword>
<dbReference type="Proteomes" id="UP000219482">
    <property type="component" value="Unassembled WGS sequence"/>
</dbReference>
<gene>
    <name evidence="11" type="ORF">SAMN06272739_2982</name>
</gene>
<dbReference type="Pfam" id="PF00005">
    <property type="entry name" value="ABC_tran"/>
    <property type="match status" value="1"/>
</dbReference>
<dbReference type="InterPro" id="IPR017871">
    <property type="entry name" value="ABC_transporter-like_CS"/>
</dbReference>
<dbReference type="InterPro" id="IPR050763">
    <property type="entry name" value="ABC_transporter_ATP-binding"/>
</dbReference>
<keyword evidence="2" id="KW-0813">Transport</keyword>